<reference evidence="1" key="1">
    <citation type="submission" date="2020-10" db="EMBL/GenBank/DDBJ databases">
        <authorList>
            <person name="Gilroy R."/>
        </authorList>
    </citation>
    <scope>NUCLEOTIDE SEQUENCE</scope>
    <source>
        <strain evidence="1">18911</strain>
    </source>
</reference>
<evidence type="ECO:0000313" key="1">
    <source>
        <dbReference type="EMBL" id="HIU60548.1"/>
    </source>
</evidence>
<gene>
    <name evidence="1" type="ORF">IAB05_04075</name>
</gene>
<proteinExistence type="predicted"/>
<dbReference type="EMBL" id="DVNF01000121">
    <property type="protein sequence ID" value="HIU60548.1"/>
    <property type="molecule type" value="Genomic_DNA"/>
</dbReference>
<reference evidence="1" key="2">
    <citation type="journal article" date="2021" name="PeerJ">
        <title>Extensive microbial diversity within the chicken gut microbiome revealed by metagenomics and culture.</title>
        <authorList>
            <person name="Gilroy R."/>
            <person name="Ravi A."/>
            <person name="Getino M."/>
            <person name="Pursley I."/>
            <person name="Horton D.L."/>
            <person name="Alikhan N.F."/>
            <person name="Baker D."/>
            <person name="Gharbi K."/>
            <person name="Hall N."/>
            <person name="Watson M."/>
            <person name="Adriaenssens E.M."/>
            <person name="Foster-Nyarko E."/>
            <person name="Jarju S."/>
            <person name="Secka A."/>
            <person name="Antonio M."/>
            <person name="Oren A."/>
            <person name="Chaudhuri R.R."/>
            <person name="La Ragione R."/>
            <person name="Hildebrand F."/>
            <person name="Pallen M.J."/>
        </authorList>
    </citation>
    <scope>NUCLEOTIDE SEQUENCE</scope>
    <source>
        <strain evidence="1">18911</strain>
    </source>
</reference>
<comment type="caution">
    <text evidence="1">The sequence shown here is derived from an EMBL/GenBank/DDBJ whole genome shotgun (WGS) entry which is preliminary data.</text>
</comment>
<dbReference type="AlphaFoldDB" id="A0A9D1SI60"/>
<sequence length="167" mass="18814">MIVRVLKDLYKKSGDFALRDEFGNMMLKCAFVGKGYYIYNKRGIQIAQLAFGKNEASMAVAQNVPSYPGAVRIVKLGRDNFEFETNVIEKGDDQYTKNVVGRAVAKFSVWGPVSKYSYDIFDGSEKVGEVIPYPADDGVFQIRTYSETNILYVFMITLALEWLNAAN</sequence>
<name>A0A9D1SI60_9FIRM</name>
<dbReference type="Proteomes" id="UP000824094">
    <property type="component" value="Unassembled WGS sequence"/>
</dbReference>
<protein>
    <submittedName>
        <fullName evidence="1">Uncharacterized protein</fullName>
    </submittedName>
</protein>
<organism evidence="1 2">
    <name type="scientific">Candidatus Stercoripulliclostridium merdigallinarum</name>
    <dbReference type="NCBI Taxonomy" id="2840951"/>
    <lineage>
        <taxon>Bacteria</taxon>
        <taxon>Bacillati</taxon>
        <taxon>Bacillota</taxon>
        <taxon>Clostridia</taxon>
        <taxon>Eubacteriales</taxon>
        <taxon>Candidatus Stercoripulliclostridium</taxon>
    </lineage>
</organism>
<evidence type="ECO:0000313" key="2">
    <source>
        <dbReference type="Proteomes" id="UP000824094"/>
    </source>
</evidence>
<accession>A0A9D1SI60</accession>